<organism evidence="6 7">
    <name type="scientific">Bellilinea caldifistulae</name>
    <dbReference type="NCBI Taxonomy" id="360411"/>
    <lineage>
        <taxon>Bacteria</taxon>
        <taxon>Bacillati</taxon>
        <taxon>Chloroflexota</taxon>
        <taxon>Anaerolineae</taxon>
        <taxon>Anaerolineales</taxon>
        <taxon>Anaerolineaceae</taxon>
        <taxon>Bellilinea</taxon>
    </lineage>
</organism>
<dbReference type="Gene3D" id="1.10.357.10">
    <property type="entry name" value="Tetracycline Repressor, domain 2"/>
    <property type="match status" value="1"/>
</dbReference>
<dbReference type="PATRIC" id="fig|360411.5.peg.1738"/>
<comment type="caution">
    <text evidence="6">The sequence shown here is derived from an EMBL/GenBank/DDBJ whole genome shotgun (WGS) entry which is preliminary data.</text>
</comment>
<keyword evidence="1" id="KW-0805">Transcription regulation</keyword>
<keyword evidence="3" id="KW-0804">Transcription</keyword>
<reference evidence="6 7" key="1">
    <citation type="submission" date="2015-07" db="EMBL/GenBank/DDBJ databases">
        <title>Draft genome of Bellilinea caldifistulae DSM 17877.</title>
        <authorList>
            <person name="Hemp J."/>
            <person name="Ward L.M."/>
            <person name="Pace L.A."/>
            <person name="Fischer W.W."/>
        </authorList>
    </citation>
    <scope>NUCLEOTIDE SEQUENCE [LARGE SCALE GENOMIC DNA]</scope>
    <source>
        <strain evidence="6 7">GOMI-1</strain>
    </source>
</reference>
<dbReference type="PANTHER" id="PTHR47506:SF3">
    <property type="entry name" value="HTH-TYPE TRANSCRIPTIONAL REGULATOR LMRA"/>
    <property type="match status" value="1"/>
</dbReference>
<evidence type="ECO:0000259" key="5">
    <source>
        <dbReference type="PROSITE" id="PS50977"/>
    </source>
</evidence>
<name>A0A0P6XHH0_9CHLR</name>
<evidence type="ECO:0000256" key="2">
    <source>
        <dbReference type="ARBA" id="ARBA00023125"/>
    </source>
</evidence>
<dbReference type="RefSeq" id="WP_061912926.1">
    <property type="nucleotide sequence ID" value="NZ_DF967971.1"/>
</dbReference>
<feature type="DNA-binding region" description="H-T-H motif" evidence="4">
    <location>
        <begin position="25"/>
        <end position="44"/>
    </location>
</feature>
<dbReference type="SUPFAM" id="SSF48498">
    <property type="entry name" value="Tetracyclin repressor-like, C-terminal domain"/>
    <property type="match status" value="1"/>
</dbReference>
<dbReference type="SUPFAM" id="SSF46689">
    <property type="entry name" value="Homeodomain-like"/>
    <property type="match status" value="1"/>
</dbReference>
<evidence type="ECO:0000256" key="4">
    <source>
        <dbReference type="PROSITE-ProRule" id="PRU00335"/>
    </source>
</evidence>
<dbReference type="STRING" id="360411.AC812_00060"/>
<evidence type="ECO:0000313" key="6">
    <source>
        <dbReference type="EMBL" id="KPL79257.1"/>
    </source>
</evidence>
<dbReference type="AlphaFoldDB" id="A0A0P6XHH0"/>
<dbReference type="Pfam" id="PF21993">
    <property type="entry name" value="TetR_C_13_2"/>
    <property type="match status" value="1"/>
</dbReference>
<feature type="domain" description="HTH tetR-type" evidence="5">
    <location>
        <begin position="2"/>
        <end position="62"/>
    </location>
</feature>
<dbReference type="PROSITE" id="PS50977">
    <property type="entry name" value="HTH_TETR_2"/>
    <property type="match status" value="1"/>
</dbReference>
<keyword evidence="7" id="KW-1185">Reference proteome</keyword>
<gene>
    <name evidence="6" type="ORF">AC812_00060</name>
</gene>
<proteinExistence type="predicted"/>
<dbReference type="GO" id="GO:0003677">
    <property type="term" value="F:DNA binding"/>
    <property type="evidence" value="ECO:0007669"/>
    <property type="project" value="UniProtKB-UniRule"/>
</dbReference>
<dbReference type="PANTHER" id="PTHR47506">
    <property type="entry name" value="TRANSCRIPTIONAL REGULATORY PROTEIN"/>
    <property type="match status" value="1"/>
</dbReference>
<dbReference type="InterPro" id="IPR009057">
    <property type="entry name" value="Homeodomain-like_sf"/>
</dbReference>
<evidence type="ECO:0000256" key="3">
    <source>
        <dbReference type="ARBA" id="ARBA00023163"/>
    </source>
</evidence>
<dbReference type="Pfam" id="PF00440">
    <property type="entry name" value="TetR_N"/>
    <property type="match status" value="1"/>
</dbReference>
<sequence>MTSPREKIILTTCDLLERQGYHASGLNEIIQASGAPKGSLYHYFPGGKTEIAVEAVHSAAEATARIIEDHLAGYDDPAEGIRALLEEIARRVEQSGFAAGGPLMLVALETVTSSPPINQACRRAYQQIQAVFSRRLMAAGVNPSAAESLGLLIVAVIEGATLLSRTLHDARPLREAAGFLAEQIRQNLTSQNGG</sequence>
<dbReference type="InterPro" id="IPR054156">
    <property type="entry name" value="YxaF_TetR_C"/>
</dbReference>
<dbReference type="InterPro" id="IPR001647">
    <property type="entry name" value="HTH_TetR"/>
</dbReference>
<evidence type="ECO:0000313" key="7">
    <source>
        <dbReference type="Proteomes" id="UP000050514"/>
    </source>
</evidence>
<dbReference type="EMBL" id="LGHJ01000001">
    <property type="protein sequence ID" value="KPL79257.1"/>
    <property type="molecule type" value="Genomic_DNA"/>
</dbReference>
<keyword evidence="2 4" id="KW-0238">DNA-binding</keyword>
<accession>A0A0P6XHH0</accession>
<evidence type="ECO:0000256" key="1">
    <source>
        <dbReference type="ARBA" id="ARBA00023015"/>
    </source>
</evidence>
<dbReference type="Proteomes" id="UP000050514">
    <property type="component" value="Unassembled WGS sequence"/>
</dbReference>
<dbReference type="OrthoDB" id="9810023at2"/>
<protein>
    <recommendedName>
        <fullName evidence="5">HTH tetR-type domain-containing protein</fullName>
    </recommendedName>
</protein>
<dbReference type="InterPro" id="IPR036271">
    <property type="entry name" value="Tet_transcr_reg_TetR-rel_C_sf"/>
</dbReference>